<protein>
    <recommendedName>
        <fullName evidence="4">LPXTG-motif cell wall anchor domain-containing protein</fullName>
    </recommendedName>
</protein>
<reference evidence="2 3" key="1">
    <citation type="submission" date="2019-09" db="EMBL/GenBank/DDBJ databases">
        <title>Goodfellowia gen. nov., a new genus of the Pseudonocardineae related to Actinoalloteichus, containing Goodfellowia coeruleoviolacea gen. nov., comb. nov. gen. nov., comb. nov.</title>
        <authorList>
            <person name="Labeda D."/>
        </authorList>
    </citation>
    <scope>NUCLEOTIDE SEQUENCE [LARGE SCALE GENOMIC DNA]</scope>
    <source>
        <strain evidence="2 3">AN110305</strain>
    </source>
</reference>
<evidence type="ECO:0000256" key="1">
    <source>
        <dbReference type="SAM" id="SignalP"/>
    </source>
</evidence>
<evidence type="ECO:0000313" key="2">
    <source>
        <dbReference type="EMBL" id="KAA2262628.1"/>
    </source>
</evidence>
<reference evidence="2 3" key="2">
    <citation type="submission" date="2019-09" db="EMBL/GenBank/DDBJ databases">
        <authorList>
            <person name="Jin C."/>
        </authorList>
    </citation>
    <scope>NUCLEOTIDE SEQUENCE [LARGE SCALE GENOMIC DNA]</scope>
    <source>
        <strain evidence="2 3">AN110305</strain>
    </source>
</reference>
<organism evidence="2 3">
    <name type="scientific">Solihabitans fulvus</name>
    <dbReference type="NCBI Taxonomy" id="1892852"/>
    <lineage>
        <taxon>Bacteria</taxon>
        <taxon>Bacillati</taxon>
        <taxon>Actinomycetota</taxon>
        <taxon>Actinomycetes</taxon>
        <taxon>Pseudonocardiales</taxon>
        <taxon>Pseudonocardiaceae</taxon>
        <taxon>Solihabitans</taxon>
    </lineage>
</organism>
<proteinExistence type="predicted"/>
<keyword evidence="1" id="KW-0732">Signal</keyword>
<feature type="chain" id="PRO_5022685659" description="LPXTG-motif cell wall anchor domain-containing protein" evidence="1">
    <location>
        <begin position="30"/>
        <end position="266"/>
    </location>
</feature>
<dbReference type="RefSeq" id="WP_149849607.1">
    <property type="nucleotide sequence ID" value="NZ_VUOB01000021.1"/>
</dbReference>
<feature type="signal peptide" evidence="1">
    <location>
        <begin position="1"/>
        <end position="29"/>
    </location>
</feature>
<dbReference type="Proteomes" id="UP000323454">
    <property type="component" value="Unassembled WGS sequence"/>
</dbReference>
<dbReference type="OrthoDB" id="3692851at2"/>
<evidence type="ECO:0008006" key="4">
    <source>
        <dbReference type="Google" id="ProtNLM"/>
    </source>
</evidence>
<name>A0A5B2XFM0_9PSEU</name>
<dbReference type="NCBIfam" id="NF040603">
    <property type="entry name" value="choice_anch_P"/>
    <property type="match status" value="1"/>
</dbReference>
<dbReference type="EMBL" id="VUOB01000021">
    <property type="protein sequence ID" value="KAA2262628.1"/>
    <property type="molecule type" value="Genomic_DNA"/>
</dbReference>
<comment type="caution">
    <text evidence="2">The sequence shown here is derived from an EMBL/GenBank/DDBJ whole genome shotgun (WGS) entry which is preliminary data.</text>
</comment>
<keyword evidence="3" id="KW-1185">Reference proteome</keyword>
<evidence type="ECO:0000313" key="3">
    <source>
        <dbReference type="Proteomes" id="UP000323454"/>
    </source>
</evidence>
<gene>
    <name evidence="2" type="ORF">F0L68_12050</name>
</gene>
<dbReference type="AlphaFoldDB" id="A0A5B2XFM0"/>
<accession>A0A5B2XFM0</accession>
<sequence length="266" mass="26756">MRSSIVRRGAAVFGVAALGLLIGAGPAFADTGTAYAKAELINVGLLNVNASPVRLETPPNHQQIPQPSVNIAGLLALDLVGGGLRVDADPSAGTSSAEVNMADAKLTANAILGKLVFQENGFDVKCSAQDGNLTGGMTLASASVKLTAGIPPFSVDLVNVALPVDPAPNTGVDLGPFGSILLNKQVVKDGVITVTGFEFSVAPGFFGGGKIELGKTTCGPNNHKPDVPLGSPIGLAAGVLVTGVGAGALVSRRRKELSEQTIGSDK</sequence>